<feature type="coiled-coil region" evidence="6">
    <location>
        <begin position="33"/>
        <end position="81"/>
    </location>
</feature>
<proteinExistence type="inferred from homology"/>
<dbReference type="EMBL" id="CM001224">
    <property type="protein sequence ID" value="AET05594.1"/>
    <property type="molecule type" value="Genomic_DNA"/>
</dbReference>
<evidence type="ECO:0000256" key="3">
    <source>
        <dbReference type="ARBA" id="ARBA00022782"/>
    </source>
</evidence>
<evidence type="ECO:0000256" key="6">
    <source>
        <dbReference type="SAM" id="Coils"/>
    </source>
</evidence>
<dbReference type="PANTHER" id="PTHR31791:SF37">
    <property type="entry name" value="A_TM021B04.7 PROTEIN"/>
    <property type="match status" value="1"/>
</dbReference>
<evidence type="ECO:0000256" key="1">
    <source>
        <dbReference type="ARBA" id="ARBA00008956"/>
    </source>
</evidence>
<reference evidence="7 9" key="1">
    <citation type="journal article" date="2011" name="Nature">
        <title>The Medicago genome provides insight into the evolution of rhizobial symbioses.</title>
        <authorList>
            <person name="Young N.D."/>
            <person name="Debelle F."/>
            <person name="Oldroyd G.E."/>
            <person name="Geurts R."/>
            <person name="Cannon S.B."/>
            <person name="Udvardi M.K."/>
            <person name="Benedito V.A."/>
            <person name="Mayer K.F."/>
            <person name="Gouzy J."/>
            <person name="Schoof H."/>
            <person name="Van de Peer Y."/>
            <person name="Proost S."/>
            <person name="Cook D.R."/>
            <person name="Meyers B.C."/>
            <person name="Spannagl M."/>
            <person name="Cheung F."/>
            <person name="De Mita S."/>
            <person name="Krishnakumar V."/>
            <person name="Gundlach H."/>
            <person name="Zhou S."/>
            <person name="Mudge J."/>
            <person name="Bharti A.K."/>
            <person name="Murray J.D."/>
            <person name="Naoumkina M.A."/>
            <person name="Rosen B."/>
            <person name="Silverstein K.A."/>
            <person name="Tang H."/>
            <person name="Rombauts S."/>
            <person name="Zhao P.X."/>
            <person name="Zhou P."/>
            <person name="Barbe V."/>
            <person name="Bardou P."/>
            <person name="Bechner M."/>
            <person name="Bellec A."/>
            <person name="Berger A."/>
            <person name="Berges H."/>
            <person name="Bidwell S."/>
            <person name="Bisseling T."/>
            <person name="Choisne N."/>
            <person name="Couloux A."/>
            <person name="Denny R."/>
            <person name="Deshpande S."/>
            <person name="Dai X."/>
            <person name="Doyle J.J."/>
            <person name="Dudez A.M."/>
            <person name="Farmer A.D."/>
            <person name="Fouteau S."/>
            <person name="Franken C."/>
            <person name="Gibelin C."/>
            <person name="Gish J."/>
            <person name="Goldstein S."/>
            <person name="Gonzalez A.J."/>
            <person name="Green P.J."/>
            <person name="Hallab A."/>
            <person name="Hartog M."/>
            <person name="Hua A."/>
            <person name="Humphray S.J."/>
            <person name="Jeong D.H."/>
            <person name="Jing Y."/>
            <person name="Jocker A."/>
            <person name="Kenton S.M."/>
            <person name="Kim D.J."/>
            <person name="Klee K."/>
            <person name="Lai H."/>
            <person name="Lang C."/>
            <person name="Lin S."/>
            <person name="Macmil S.L."/>
            <person name="Magdelenat G."/>
            <person name="Matthews L."/>
            <person name="McCorrison J."/>
            <person name="Monaghan E.L."/>
            <person name="Mun J.H."/>
            <person name="Najar F.Z."/>
            <person name="Nicholson C."/>
            <person name="Noirot C."/>
            <person name="O'Bleness M."/>
            <person name="Paule C.R."/>
            <person name="Poulain J."/>
            <person name="Prion F."/>
            <person name="Qin B."/>
            <person name="Qu C."/>
            <person name="Retzel E.F."/>
            <person name="Riddle C."/>
            <person name="Sallet E."/>
            <person name="Samain S."/>
            <person name="Samson N."/>
            <person name="Sanders I."/>
            <person name="Saurat O."/>
            <person name="Scarpelli C."/>
            <person name="Schiex T."/>
            <person name="Segurens B."/>
            <person name="Severin A.J."/>
            <person name="Sherrier D.J."/>
            <person name="Shi R."/>
            <person name="Sims S."/>
            <person name="Singer S.R."/>
            <person name="Sinharoy S."/>
            <person name="Sterck L."/>
            <person name="Viollet A."/>
            <person name="Wang B.B."/>
            <person name="Wang K."/>
            <person name="Wang M."/>
            <person name="Wang X."/>
            <person name="Warfsmann J."/>
            <person name="Weissenbach J."/>
            <person name="White D.D."/>
            <person name="White J.D."/>
            <person name="Wiley G.B."/>
            <person name="Wincker P."/>
            <person name="Xing Y."/>
            <person name="Yang L."/>
            <person name="Yao Z."/>
            <person name="Ying F."/>
            <person name="Zhai J."/>
            <person name="Zhou L."/>
            <person name="Zuber A."/>
            <person name="Denarie J."/>
            <person name="Dixon R.A."/>
            <person name="May G.D."/>
            <person name="Schwartz D.C."/>
            <person name="Rogers J."/>
            <person name="Quetier F."/>
            <person name="Town C.D."/>
            <person name="Roe B.A."/>
        </authorList>
    </citation>
    <scope>NUCLEOTIDE SEQUENCE [LARGE SCALE GENOMIC DNA]</scope>
    <source>
        <strain evidence="7">A17</strain>
        <strain evidence="8 9">cv. Jemalong A17</strain>
    </source>
</reference>
<evidence type="ECO:0000256" key="4">
    <source>
        <dbReference type="ARBA" id="ARBA00023089"/>
    </source>
</evidence>
<keyword evidence="6" id="KW-0175">Coiled coil</keyword>
<dbReference type="PaxDb" id="3880-AET05594"/>
<reference evidence="7 9" key="2">
    <citation type="journal article" date="2014" name="BMC Genomics">
        <title>An improved genome release (version Mt4.0) for the model legume Medicago truncatula.</title>
        <authorList>
            <person name="Tang H."/>
            <person name="Krishnakumar V."/>
            <person name="Bidwell S."/>
            <person name="Rosen B."/>
            <person name="Chan A."/>
            <person name="Zhou S."/>
            <person name="Gentzbittel L."/>
            <person name="Childs K.L."/>
            <person name="Yandell M."/>
            <person name="Gundlach H."/>
            <person name="Mayer K.F."/>
            <person name="Schwartz D.C."/>
            <person name="Town C.D."/>
        </authorList>
    </citation>
    <scope>GENOME REANNOTATION</scope>
    <source>
        <strain evidence="8 9">cv. Jemalong A17</strain>
    </source>
</reference>
<sequence>MQLINHGSWMLQRSLQLRIFYDLQFCQFVKDSLEVLQLKENQFEVQIKDLESKLNNLDGQIKELELTKKQYDEEKEFVKCRFNILENIEGHLIALLANYFFRDSDKIQHILDRTQDPQPVIISERHIYLLEQLMRILPSIKPCVREEAFKLALELKANVKGNTEKSLNVLGFLLILSIHVLLTSFDKDEVLELFVSVVQHKISVANEVSGILI</sequence>
<keyword evidence="2 5" id="KW-0217">Developmental protein</keyword>
<evidence type="ECO:0000313" key="9">
    <source>
        <dbReference type="Proteomes" id="UP000002051"/>
    </source>
</evidence>
<dbReference type="PANTHER" id="PTHR31791">
    <property type="entry name" value="FRIGIDA-LIKE PROTEIN 3-RELATED"/>
    <property type="match status" value="1"/>
</dbReference>
<comment type="similarity">
    <text evidence="1 5">Belongs to the Frigida family.</text>
</comment>
<reference evidence="8" key="3">
    <citation type="submission" date="2015-04" db="UniProtKB">
        <authorList>
            <consortium name="EnsemblPlants"/>
        </authorList>
    </citation>
    <scope>IDENTIFICATION</scope>
    <source>
        <strain evidence="8">cv. Jemalong A17</strain>
    </source>
</reference>
<dbReference type="EnsemblPlants" id="AET05594">
    <property type="protein sequence ID" value="AET05594"/>
    <property type="gene ID" value="MTR_8g107320"/>
</dbReference>
<evidence type="ECO:0000313" key="8">
    <source>
        <dbReference type="EnsemblPlants" id="AET05594"/>
    </source>
</evidence>
<dbReference type="Proteomes" id="UP000002051">
    <property type="component" value="Chromosome 8"/>
</dbReference>
<dbReference type="GO" id="GO:0030154">
    <property type="term" value="P:cell differentiation"/>
    <property type="evidence" value="ECO:0007669"/>
    <property type="project" value="UniProtKB-KW"/>
</dbReference>
<protein>
    <recommendedName>
        <fullName evidence="5">FRIGIDA-like protein</fullName>
    </recommendedName>
</protein>
<evidence type="ECO:0000256" key="5">
    <source>
        <dbReference type="RuleBase" id="RU364012"/>
    </source>
</evidence>
<dbReference type="HOGENOM" id="CLU_1296071_0_0_1"/>
<accession>G7LE62</accession>
<dbReference type="AlphaFoldDB" id="G7LE62"/>
<keyword evidence="9" id="KW-1185">Reference proteome</keyword>
<dbReference type="GO" id="GO:0009908">
    <property type="term" value="P:flower development"/>
    <property type="evidence" value="ECO:0007669"/>
    <property type="project" value="UniProtKB-KW"/>
</dbReference>
<evidence type="ECO:0000313" key="7">
    <source>
        <dbReference type="EMBL" id="AET05594.1"/>
    </source>
</evidence>
<keyword evidence="4 5" id="KW-0287">Flowering</keyword>
<evidence type="ECO:0000256" key="2">
    <source>
        <dbReference type="ARBA" id="ARBA00022473"/>
    </source>
</evidence>
<keyword evidence="3 5" id="KW-0221">Differentiation</keyword>
<dbReference type="InterPro" id="IPR012474">
    <property type="entry name" value="Frigida"/>
</dbReference>
<name>G7LE62_MEDTR</name>
<organism evidence="7 9">
    <name type="scientific">Medicago truncatula</name>
    <name type="common">Barrel medic</name>
    <name type="synonym">Medicago tribuloides</name>
    <dbReference type="NCBI Taxonomy" id="3880"/>
    <lineage>
        <taxon>Eukaryota</taxon>
        <taxon>Viridiplantae</taxon>
        <taxon>Streptophyta</taxon>
        <taxon>Embryophyta</taxon>
        <taxon>Tracheophyta</taxon>
        <taxon>Spermatophyta</taxon>
        <taxon>Magnoliopsida</taxon>
        <taxon>eudicotyledons</taxon>
        <taxon>Gunneridae</taxon>
        <taxon>Pentapetalae</taxon>
        <taxon>rosids</taxon>
        <taxon>fabids</taxon>
        <taxon>Fabales</taxon>
        <taxon>Fabaceae</taxon>
        <taxon>Papilionoideae</taxon>
        <taxon>50 kb inversion clade</taxon>
        <taxon>NPAAA clade</taxon>
        <taxon>Hologalegina</taxon>
        <taxon>IRL clade</taxon>
        <taxon>Trifolieae</taxon>
        <taxon>Medicago</taxon>
    </lineage>
</organism>
<gene>
    <name evidence="7" type="ordered locus">MTR_8g107320</name>
</gene>
<dbReference type="Pfam" id="PF07899">
    <property type="entry name" value="Frigida"/>
    <property type="match status" value="1"/>
</dbReference>